<reference evidence="21 22" key="1">
    <citation type="submission" date="2021-04" db="EMBL/GenBank/DDBJ databases">
        <authorList>
            <person name="De Guttry C."/>
            <person name="Zahm M."/>
            <person name="Klopp C."/>
            <person name="Cabau C."/>
            <person name="Louis A."/>
            <person name="Berthelot C."/>
            <person name="Parey E."/>
            <person name="Roest Crollius H."/>
            <person name="Montfort J."/>
            <person name="Robinson-Rechavi M."/>
            <person name="Bucao C."/>
            <person name="Bouchez O."/>
            <person name="Gislard M."/>
            <person name="Lluch J."/>
            <person name="Milhes M."/>
            <person name="Lampietro C."/>
            <person name="Lopez Roques C."/>
            <person name="Donnadieu C."/>
            <person name="Braasch I."/>
            <person name="Desvignes T."/>
            <person name="Postlethwait J."/>
            <person name="Bobe J."/>
            <person name="Wedekind C."/>
            <person name="Guiguen Y."/>
        </authorList>
    </citation>
    <scope>NUCLEOTIDE SEQUENCE [LARGE SCALE GENOMIC DNA]</scope>
    <source>
        <strain evidence="21">Cs_M1</strain>
        <tissue evidence="21">Blood</tissue>
    </source>
</reference>
<name>A0AAN8M922_9TELE</name>
<evidence type="ECO:0000256" key="10">
    <source>
        <dbReference type="ARBA" id="ARBA00023008"/>
    </source>
</evidence>
<keyword evidence="9" id="KW-0560">Oxidoreductase</keyword>
<sequence>MQLQEGMTGQERSEKSECVSLSLMREAVPAPPEYERVCVFGTGDMGRSLGLRLLQAGYGLVFGSRRPHSSSLLPHGAQVLGHAAAAQSARLIFIAVQREHYDFLVPLANQLKGKVLVDLSNNLRKNQYPEANAEYLQSLVPGAEVVKGFNTLSAWALQNGPSDANRQTPVHTLNQTDSNLSTTAKTRELCKDIRDKIVDLHKAGMGYRTIGKQLGEKATTVGAIIRKWKKFKMTVNHPRSGAPCKISPRGASMIMRKVRDQPRTTRQDLVNDLKRAGTTVSKKTISNTLRRHGLKSCSARKVPLLKPAHVQACLKFANDHLDDPEEEWEKEEEEKDEYNPKNTIPTVKHGGGNIILWGCFSAKGIGRLHRIEGRMDGAIYREILANNLLPSVRALKMGRGWVFQHDNDPKHTARATKEWLRKKHLKVLEWPSQSPDLNPIENLWRELKVCIAQRQPRNLKDLEKVCMEEWAKIPAAVCANLVKTYRKRMISVYICGESAEAKQVVMAVATKLGFSALDRGSLSAARELEDFPLQLFPQWRLPLRIAIGLSAAFFFYLLIRDIIYSYVTQGKDISFRIMVSLANKVCPIVSLIMLSLCYLPSVLASFLQLYRGTKYRRFPDWLDRWMLCRKQLGLLALGFAFLHVLYTLIIPIRYYVRFKSTERTVSLIRENRTTEFDTTMAWRGDSYLSLGILGFGLYVLLGITSLPSVSNALSWREFSFVQSKLGHLTLLLCTAHTYLYGWNRFLRSSTYKWYTPPGYMLCLVLPSVVLLLKLLLITPCVDRTITRIRQGWERGADWRNPKDSQPLIP</sequence>
<keyword evidence="22" id="KW-1185">Reference proteome</keyword>
<keyword evidence="11 15" id="KW-0472">Membrane</keyword>
<dbReference type="InterPro" id="IPR036397">
    <property type="entry name" value="RNaseH_sf"/>
</dbReference>
<organism evidence="21 22">
    <name type="scientific">Coregonus suidteri</name>
    <dbReference type="NCBI Taxonomy" id="861788"/>
    <lineage>
        <taxon>Eukaryota</taxon>
        <taxon>Metazoa</taxon>
        <taxon>Chordata</taxon>
        <taxon>Craniata</taxon>
        <taxon>Vertebrata</taxon>
        <taxon>Euteleostomi</taxon>
        <taxon>Actinopterygii</taxon>
        <taxon>Neopterygii</taxon>
        <taxon>Teleostei</taxon>
        <taxon>Protacanthopterygii</taxon>
        <taxon>Salmoniformes</taxon>
        <taxon>Salmonidae</taxon>
        <taxon>Coregoninae</taxon>
        <taxon>Coregonus</taxon>
    </lineage>
</organism>
<evidence type="ECO:0000256" key="9">
    <source>
        <dbReference type="ARBA" id="ARBA00023002"/>
    </source>
</evidence>
<dbReference type="SUPFAM" id="SSF51735">
    <property type="entry name" value="NAD(P)-binding Rossmann-fold domains"/>
    <property type="match status" value="1"/>
</dbReference>
<evidence type="ECO:0000256" key="4">
    <source>
        <dbReference type="ARBA" id="ARBA00007729"/>
    </source>
</evidence>
<feature type="domain" description="Transposase Tc1-like" evidence="16">
    <location>
        <begin position="252"/>
        <end position="322"/>
    </location>
</feature>
<comment type="caution">
    <text evidence="21">The sequence shown here is derived from an EMBL/GenBank/DDBJ whole genome shotgun (WGS) entry which is preliminary data.</text>
</comment>
<gene>
    <name evidence="21" type="ORF">J4Q44_G00020730</name>
</gene>
<feature type="domain" description="Tc1-like transposase DDE" evidence="19">
    <location>
        <begin position="349"/>
        <end position="462"/>
    </location>
</feature>
<evidence type="ECO:0000256" key="8">
    <source>
        <dbReference type="ARBA" id="ARBA00022989"/>
    </source>
</evidence>
<keyword evidence="8 15" id="KW-1133">Transmembrane helix</keyword>
<protein>
    <recommendedName>
        <fullName evidence="23">Metalloreductase STEAP4</fullName>
    </recommendedName>
</protein>
<dbReference type="Proteomes" id="UP001356427">
    <property type="component" value="Unassembled WGS sequence"/>
</dbReference>
<evidence type="ECO:0000259" key="18">
    <source>
        <dbReference type="Pfam" id="PF03807"/>
    </source>
</evidence>
<feature type="transmembrane region" description="Helical" evidence="15">
    <location>
        <begin position="587"/>
        <end position="610"/>
    </location>
</feature>
<feature type="transmembrane region" description="Helical" evidence="15">
    <location>
        <begin position="631"/>
        <end position="656"/>
    </location>
</feature>
<proteinExistence type="inferred from homology"/>
<evidence type="ECO:0000259" key="17">
    <source>
        <dbReference type="Pfam" id="PF01794"/>
    </source>
</evidence>
<dbReference type="InterPro" id="IPR028939">
    <property type="entry name" value="P5C_Rdtase_cat_N"/>
</dbReference>
<dbReference type="GO" id="GO:0006826">
    <property type="term" value="P:iron ion transport"/>
    <property type="evidence" value="ECO:0007669"/>
    <property type="project" value="UniProtKB-KW"/>
</dbReference>
<feature type="compositionally biased region" description="Acidic residues" evidence="14">
    <location>
        <begin position="324"/>
        <end position="336"/>
    </location>
</feature>
<dbReference type="PANTHER" id="PTHR14239">
    <property type="entry name" value="DUDULIN-RELATED"/>
    <property type="match status" value="1"/>
</dbReference>
<keyword evidence="5" id="KW-0410">Iron transport</keyword>
<dbReference type="Pfam" id="PF25787">
    <property type="entry name" value="HTH_SB"/>
    <property type="match status" value="1"/>
</dbReference>
<dbReference type="GO" id="GO:0008823">
    <property type="term" value="F:cupric reductase (NADH) activity"/>
    <property type="evidence" value="ECO:0007669"/>
    <property type="project" value="TreeGrafter"/>
</dbReference>
<comment type="cofactor">
    <cofactor evidence="2">
        <name>FAD</name>
        <dbReference type="ChEBI" id="CHEBI:57692"/>
    </cofactor>
</comment>
<dbReference type="GO" id="GO:0003677">
    <property type="term" value="F:DNA binding"/>
    <property type="evidence" value="ECO:0007669"/>
    <property type="project" value="InterPro"/>
</dbReference>
<evidence type="ECO:0000259" key="16">
    <source>
        <dbReference type="Pfam" id="PF01498"/>
    </source>
</evidence>
<keyword evidence="5" id="KW-0813">Transport</keyword>
<evidence type="ECO:0000256" key="12">
    <source>
        <dbReference type="ARBA" id="ARBA00048958"/>
    </source>
</evidence>
<dbReference type="InterPro" id="IPR002492">
    <property type="entry name" value="Transposase_Tc1-like"/>
</dbReference>
<dbReference type="AlphaFoldDB" id="A0AAN8M922"/>
<feature type="region of interest" description="Disordered" evidence="14">
    <location>
        <begin position="324"/>
        <end position="344"/>
    </location>
</feature>
<feature type="domain" description="Pyrroline-5-carboxylate reductase catalytic N-terminal" evidence="18">
    <location>
        <begin position="36"/>
        <end position="121"/>
    </location>
</feature>
<evidence type="ECO:0000256" key="1">
    <source>
        <dbReference type="ARBA" id="ARBA00001970"/>
    </source>
</evidence>
<dbReference type="GO" id="GO:0010008">
    <property type="term" value="C:endosome membrane"/>
    <property type="evidence" value="ECO:0007669"/>
    <property type="project" value="UniProtKB-SubCell"/>
</dbReference>
<evidence type="ECO:0000259" key="19">
    <source>
        <dbReference type="Pfam" id="PF13358"/>
    </source>
</evidence>
<keyword evidence="7" id="KW-0967">Endosome</keyword>
<evidence type="ECO:0000256" key="7">
    <source>
        <dbReference type="ARBA" id="ARBA00022753"/>
    </source>
</evidence>
<evidence type="ECO:0000256" key="3">
    <source>
        <dbReference type="ARBA" id="ARBA00004337"/>
    </source>
</evidence>
<comment type="cofactor">
    <cofactor evidence="1">
        <name>heme b</name>
        <dbReference type="ChEBI" id="CHEBI:60344"/>
    </cofactor>
</comment>
<feature type="transmembrane region" description="Helical" evidence="15">
    <location>
        <begin position="687"/>
        <end position="713"/>
    </location>
</feature>
<dbReference type="InterPro" id="IPR038717">
    <property type="entry name" value="Tc1-like_DDE_dom"/>
</dbReference>
<comment type="catalytic activity">
    <reaction evidence="13">
        <text>2 Fe(2+) + NADP(+) + H(+) = 2 Fe(3+) + NADPH</text>
        <dbReference type="Rhea" id="RHEA:71767"/>
        <dbReference type="ChEBI" id="CHEBI:15378"/>
        <dbReference type="ChEBI" id="CHEBI:29033"/>
        <dbReference type="ChEBI" id="CHEBI:29034"/>
        <dbReference type="ChEBI" id="CHEBI:57783"/>
        <dbReference type="ChEBI" id="CHEBI:58349"/>
    </reaction>
    <physiologicalReaction direction="right-to-left" evidence="13">
        <dbReference type="Rhea" id="RHEA:71769"/>
    </physiologicalReaction>
</comment>
<evidence type="ECO:0000256" key="2">
    <source>
        <dbReference type="ARBA" id="ARBA00001974"/>
    </source>
</evidence>
<feature type="transmembrane region" description="Helical" evidence="15">
    <location>
        <begin position="758"/>
        <end position="781"/>
    </location>
</feature>
<dbReference type="InterPro" id="IPR036291">
    <property type="entry name" value="NAD(P)-bd_dom_sf"/>
</dbReference>
<dbReference type="InterPro" id="IPR009057">
    <property type="entry name" value="Homeodomain-like_sf"/>
</dbReference>
<dbReference type="EMBL" id="JAGTTL010000002">
    <property type="protein sequence ID" value="KAK6326428.1"/>
    <property type="molecule type" value="Genomic_DNA"/>
</dbReference>
<dbReference type="Pfam" id="PF13358">
    <property type="entry name" value="DDE_3"/>
    <property type="match status" value="1"/>
</dbReference>
<evidence type="ECO:0000313" key="22">
    <source>
        <dbReference type="Proteomes" id="UP001356427"/>
    </source>
</evidence>
<dbReference type="GO" id="GO:0015074">
    <property type="term" value="P:DNA integration"/>
    <property type="evidence" value="ECO:0007669"/>
    <property type="project" value="InterPro"/>
</dbReference>
<evidence type="ECO:0000313" key="21">
    <source>
        <dbReference type="EMBL" id="KAK6326428.1"/>
    </source>
</evidence>
<comment type="catalytic activity">
    <reaction evidence="12">
        <text>2 Cu(+) + NADP(+) + H(+) = 2 Cu(2+) + NADPH</text>
        <dbReference type="Rhea" id="RHEA:71771"/>
        <dbReference type="ChEBI" id="CHEBI:15378"/>
        <dbReference type="ChEBI" id="CHEBI:29036"/>
        <dbReference type="ChEBI" id="CHEBI:49552"/>
        <dbReference type="ChEBI" id="CHEBI:57783"/>
        <dbReference type="ChEBI" id="CHEBI:58349"/>
    </reaction>
    <physiologicalReaction direction="right-to-left" evidence="12">
        <dbReference type="Rhea" id="RHEA:71773"/>
    </physiologicalReaction>
</comment>
<dbReference type="SUPFAM" id="SSF46689">
    <property type="entry name" value="Homeodomain-like"/>
    <property type="match status" value="1"/>
</dbReference>
<dbReference type="GO" id="GO:0005886">
    <property type="term" value="C:plasma membrane"/>
    <property type="evidence" value="ECO:0007669"/>
    <property type="project" value="TreeGrafter"/>
</dbReference>
<evidence type="ECO:0000256" key="11">
    <source>
        <dbReference type="ARBA" id="ARBA00023136"/>
    </source>
</evidence>
<keyword evidence="5" id="KW-0406">Ion transport</keyword>
<evidence type="ECO:0000256" key="5">
    <source>
        <dbReference type="ARBA" id="ARBA00022496"/>
    </source>
</evidence>
<feature type="domain" description="Ferric oxidoreductase" evidence="17">
    <location>
        <begin position="588"/>
        <end position="721"/>
    </location>
</feature>
<evidence type="ECO:0000256" key="6">
    <source>
        <dbReference type="ARBA" id="ARBA00022692"/>
    </source>
</evidence>
<dbReference type="GO" id="GO:0052851">
    <property type="term" value="F:ferric-chelate reductase (NADPH) activity"/>
    <property type="evidence" value="ECO:0007669"/>
    <property type="project" value="TreeGrafter"/>
</dbReference>
<dbReference type="InterPro" id="IPR051267">
    <property type="entry name" value="STEAP_metalloreductase"/>
</dbReference>
<dbReference type="Gene3D" id="3.40.50.720">
    <property type="entry name" value="NAD(P)-binding Rossmann-like Domain"/>
    <property type="match status" value="1"/>
</dbReference>
<evidence type="ECO:0000256" key="14">
    <source>
        <dbReference type="SAM" id="MobiDB-lite"/>
    </source>
</evidence>
<evidence type="ECO:0000256" key="15">
    <source>
        <dbReference type="SAM" id="Phobius"/>
    </source>
</evidence>
<dbReference type="GO" id="GO:0015677">
    <property type="term" value="P:copper ion import"/>
    <property type="evidence" value="ECO:0007669"/>
    <property type="project" value="TreeGrafter"/>
</dbReference>
<feature type="transmembrane region" description="Helical" evidence="15">
    <location>
        <begin position="545"/>
        <end position="567"/>
    </location>
</feature>
<feature type="domain" description="Sleeping Beauty transposase HTH" evidence="20">
    <location>
        <begin position="184"/>
        <end position="234"/>
    </location>
</feature>
<dbReference type="Pfam" id="PF03807">
    <property type="entry name" value="F420_oxidored"/>
    <property type="match status" value="1"/>
</dbReference>
<dbReference type="PANTHER" id="PTHR14239:SF5">
    <property type="entry name" value="METALLOREDUCTASE STEAP4"/>
    <property type="match status" value="1"/>
</dbReference>
<dbReference type="InterPro" id="IPR057667">
    <property type="entry name" value="HTH_SB"/>
</dbReference>
<dbReference type="Gene3D" id="3.30.420.10">
    <property type="entry name" value="Ribonuclease H-like superfamily/Ribonuclease H"/>
    <property type="match status" value="1"/>
</dbReference>
<comment type="similarity">
    <text evidence="4">Belongs to the STEAP family.</text>
</comment>
<evidence type="ECO:0008006" key="23">
    <source>
        <dbReference type="Google" id="ProtNLM"/>
    </source>
</evidence>
<evidence type="ECO:0000256" key="13">
    <source>
        <dbReference type="ARBA" id="ARBA00049387"/>
    </source>
</evidence>
<keyword evidence="10" id="KW-0186">Copper</keyword>
<dbReference type="InterPro" id="IPR013130">
    <property type="entry name" value="Fe3_Rdtase_TM_dom"/>
</dbReference>
<comment type="subcellular location">
    <subcellularLocation>
        <location evidence="3">Endosome membrane</location>
        <topology evidence="3">Multi-pass membrane protein</topology>
    </subcellularLocation>
</comment>
<evidence type="ECO:0000259" key="20">
    <source>
        <dbReference type="Pfam" id="PF25787"/>
    </source>
</evidence>
<dbReference type="Pfam" id="PF01794">
    <property type="entry name" value="Ferric_reduct"/>
    <property type="match status" value="1"/>
</dbReference>
<keyword evidence="5" id="KW-0408">Iron</keyword>
<dbReference type="Pfam" id="PF01498">
    <property type="entry name" value="HTH_Tnp_Tc3_2"/>
    <property type="match status" value="1"/>
</dbReference>
<keyword evidence="6 15" id="KW-0812">Transmembrane</keyword>
<dbReference type="GO" id="GO:0006313">
    <property type="term" value="P:DNA transposition"/>
    <property type="evidence" value="ECO:0007669"/>
    <property type="project" value="InterPro"/>
</dbReference>
<accession>A0AAN8M922</accession>